<evidence type="ECO:0000256" key="3">
    <source>
        <dbReference type="ARBA" id="ARBA00022989"/>
    </source>
</evidence>
<dbReference type="InterPro" id="IPR011990">
    <property type="entry name" value="TPR-like_helical_dom_sf"/>
</dbReference>
<feature type="transmembrane region" description="Helical" evidence="5">
    <location>
        <begin position="115"/>
        <end position="132"/>
    </location>
</feature>
<reference evidence="7 8" key="1">
    <citation type="submission" date="2018-06" db="EMBL/GenBank/DDBJ databases">
        <authorList>
            <consortium name="Pathogen Informatics"/>
            <person name="Doyle S."/>
        </authorList>
    </citation>
    <scope>NUCLEOTIDE SEQUENCE [LARGE SCALE GENOMIC DNA]</scope>
    <source>
        <strain evidence="7 8">NCTC11190</strain>
    </source>
</reference>
<keyword evidence="8" id="KW-1185">Reference proteome</keyword>
<keyword evidence="3 5" id="KW-1133">Transmembrane helix</keyword>
<feature type="transmembrane region" description="Helical" evidence="5">
    <location>
        <begin position="234"/>
        <end position="253"/>
    </location>
</feature>
<feature type="transmembrane region" description="Helical" evidence="5">
    <location>
        <begin position="93"/>
        <end position="109"/>
    </location>
</feature>
<dbReference type="InterPro" id="IPR051533">
    <property type="entry name" value="WaaL-like"/>
</dbReference>
<dbReference type="EMBL" id="UGVL01000001">
    <property type="protein sequence ID" value="SUE33926.1"/>
    <property type="molecule type" value="Genomic_DNA"/>
</dbReference>
<evidence type="ECO:0000256" key="2">
    <source>
        <dbReference type="ARBA" id="ARBA00022692"/>
    </source>
</evidence>
<protein>
    <submittedName>
        <fullName evidence="7">Lipid A core - O-antigen ligase and related enzymes</fullName>
    </submittedName>
</protein>
<feature type="transmembrane region" description="Helical" evidence="5">
    <location>
        <begin position="144"/>
        <end position="164"/>
    </location>
</feature>
<proteinExistence type="predicted"/>
<dbReference type="RefSeq" id="WP_084135137.1">
    <property type="nucleotide sequence ID" value="NZ_UGVL01000001.1"/>
</dbReference>
<feature type="transmembrane region" description="Helical" evidence="5">
    <location>
        <begin position="69"/>
        <end position="86"/>
    </location>
</feature>
<dbReference type="SUPFAM" id="SSF48452">
    <property type="entry name" value="TPR-like"/>
    <property type="match status" value="1"/>
</dbReference>
<gene>
    <name evidence="7" type="ORF">NCTC11190_01140</name>
</gene>
<keyword evidence="4 5" id="KW-0472">Membrane</keyword>
<dbReference type="InterPro" id="IPR007016">
    <property type="entry name" value="O-antigen_ligase-rel_domated"/>
</dbReference>
<evidence type="ECO:0000259" key="6">
    <source>
        <dbReference type="Pfam" id="PF04932"/>
    </source>
</evidence>
<dbReference type="Gene3D" id="1.25.40.10">
    <property type="entry name" value="Tetratricopeptide repeat domain"/>
    <property type="match status" value="1"/>
</dbReference>
<evidence type="ECO:0000256" key="4">
    <source>
        <dbReference type="ARBA" id="ARBA00023136"/>
    </source>
</evidence>
<name>A0A379MR30_9BACT</name>
<dbReference type="Pfam" id="PF04932">
    <property type="entry name" value="Wzy_C"/>
    <property type="match status" value="1"/>
</dbReference>
<dbReference type="GO" id="GO:0016874">
    <property type="term" value="F:ligase activity"/>
    <property type="evidence" value="ECO:0007669"/>
    <property type="project" value="UniProtKB-KW"/>
</dbReference>
<dbReference type="AlphaFoldDB" id="A0A379MR30"/>
<evidence type="ECO:0000313" key="8">
    <source>
        <dbReference type="Proteomes" id="UP000255233"/>
    </source>
</evidence>
<evidence type="ECO:0000256" key="5">
    <source>
        <dbReference type="SAM" id="Phobius"/>
    </source>
</evidence>
<dbReference type="PANTHER" id="PTHR37422">
    <property type="entry name" value="TEICHURONIC ACID BIOSYNTHESIS PROTEIN TUAE"/>
    <property type="match status" value="1"/>
</dbReference>
<organism evidence="7 8">
    <name type="scientific">Rikenella microfusus</name>
    <dbReference type="NCBI Taxonomy" id="28139"/>
    <lineage>
        <taxon>Bacteria</taxon>
        <taxon>Pseudomonadati</taxon>
        <taxon>Bacteroidota</taxon>
        <taxon>Bacteroidia</taxon>
        <taxon>Bacteroidales</taxon>
        <taxon>Rikenellaceae</taxon>
        <taxon>Rikenella</taxon>
    </lineage>
</organism>
<evidence type="ECO:0000313" key="7">
    <source>
        <dbReference type="EMBL" id="SUE33926.1"/>
    </source>
</evidence>
<evidence type="ECO:0000256" key="1">
    <source>
        <dbReference type="ARBA" id="ARBA00004141"/>
    </source>
</evidence>
<feature type="domain" description="O-antigen ligase-related" evidence="6">
    <location>
        <begin position="99"/>
        <end position="244"/>
    </location>
</feature>
<dbReference type="OrthoDB" id="1454576at2"/>
<comment type="subcellular location">
    <subcellularLocation>
        <location evidence="1">Membrane</location>
        <topology evidence="1">Multi-pass membrane protein</topology>
    </subcellularLocation>
</comment>
<dbReference type="Proteomes" id="UP000255233">
    <property type="component" value="Unassembled WGS sequence"/>
</dbReference>
<feature type="transmembrane region" description="Helical" evidence="5">
    <location>
        <begin position="265"/>
        <end position="281"/>
    </location>
</feature>
<keyword evidence="2 5" id="KW-0812">Transmembrane</keyword>
<feature type="transmembrane region" description="Helical" evidence="5">
    <location>
        <begin position="31"/>
        <end position="49"/>
    </location>
</feature>
<dbReference type="STRING" id="880526.GCA_000427365_00307"/>
<accession>A0A379MR30</accession>
<dbReference type="GO" id="GO:0016020">
    <property type="term" value="C:membrane"/>
    <property type="evidence" value="ECO:0007669"/>
    <property type="project" value="UniProtKB-SubCell"/>
</dbReference>
<sequence>MSCSSLPPWRRQCYEQTIIQVRLNGIRIGKIPGYSFLAIVLIGVYEAAYGMLAVRSSLGACGHFDNPDGFAAFLAALFPFTLYFIGLRQKLSVVFGMTAAAVLLFAIALSGSRAGWIAVLVVGIYYLWPRLFSIWRYRSRCYKICILCCLGGFGTAGCIGLYHFKKDSADGRILIWRNTVTMIADKPLFGHGTDGFRAQYMLYQADYFRKHPDSKYAMLADNVQAPFNEYLRFAAEYGIIGLLAVGSILWIILHCRQRRIPHFKVPFASLLGVGIMALFSYPFHYPALLVVSGIDFFMLAGICFDWRAWGKRVVGLSFLIMAGHSILSRIDQHHWQQAVGPRIDHTSVIREYEKLASTKFNENPAFLYAYGLIQNREKRYIRSLEILDRYFRLRADVDAAIVQIDNHYRLGHYAKAWEWAVLASDMCPNRFIPLYYKVLILDATGHLAEAKELARQVLSKPIKVRATDVYKVRVKLQHFLSVHS</sequence>
<keyword evidence="7" id="KW-0436">Ligase</keyword>
<dbReference type="PANTHER" id="PTHR37422:SF13">
    <property type="entry name" value="LIPOPOLYSACCHARIDE BIOSYNTHESIS PROTEIN PA4999-RELATED"/>
    <property type="match status" value="1"/>
</dbReference>